<protein>
    <submittedName>
        <fullName evidence="4">EAL domain-containing protein</fullName>
    </submittedName>
</protein>
<dbReference type="EMBL" id="CP078073">
    <property type="protein sequence ID" value="QXL87355.1"/>
    <property type="molecule type" value="Genomic_DNA"/>
</dbReference>
<name>A0A975TU88_9RHOB</name>
<dbReference type="Gene3D" id="3.30.70.270">
    <property type="match status" value="1"/>
</dbReference>
<dbReference type="AlphaFoldDB" id="A0A975TU88"/>
<dbReference type="EMBL" id="JAIMBW010000001">
    <property type="protein sequence ID" value="MBY4894717.1"/>
    <property type="molecule type" value="Genomic_DNA"/>
</dbReference>
<dbReference type="SMART" id="SM00052">
    <property type="entry name" value="EAL"/>
    <property type="match status" value="1"/>
</dbReference>
<feature type="transmembrane region" description="Helical" evidence="1">
    <location>
        <begin position="9"/>
        <end position="28"/>
    </location>
</feature>
<evidence type="ECO:0000259" key="2">
    <source>
        <dbReference type="PROSITE" id="PS50883"/>
    </source>
</evidence>
<proteinExistence type="predicted"/>
<dbReference type="Gene3D" id="3.20.20.450">
    <property type="entry name" value="EAL domain"/>
    <property type="match status" value="1"/>
</dbReference>
<dbReference type="PANTHER" id="PTHR33121:SF70">
    <property type="entry name" value="SIGNALING PROTEIN YKOW"/>
    <property type="match status" value="1"/>
</dbReference>
<dbReference type="InterPro" id="IPR043128">
    <property type="entry name" value="Rev_trsase/Diguanyl_cyclase"/>
</dbReference>
<keyword evidence="1" id="KW-0812">Transmembrane</keyword>
<reference evidence="4 5" key="1">
    <citation type="submission" date="2021-07" db="EMBL/GenBank/DDBJ databases">
        <title>Karlodiniumbacter phycospheric gen. nov., sp. nov., a phycosphere bacterium isolated from karlodinium veneficum.</title>
        <authorList>
            <person name="Peng Y."/>
            <person name="Jiang L."/>
            <person name="Lee J."/>
        </authorList>
    </citation>
    <scope>NUCLEOTIDE SEQUENCE</scope>
    <source>
        <strain evidence="4 5">N5</strain>
    </source>
</reference>
<organism evidence="4">
    <name type="scientific">Gymnodinialimonas phycosphaerae</name>
    <dbReference type="NCBI Taxonomy" id="2841589"/>
    <lineage>
        <taxon>Bacteria</taxon>
        <taxon>Pseudomonadati</taxon>
        <taxon>Pseudomonadota</taxon>
        <taxon>Alphaproteobacteria</taxon>
        <taxon>Rhodobacterales</taxon>
        <taxon>Paracoccaceae</taxon>
        <taxon>Gymnodinialimonas</taxon>
    </lineage>
</organism>
<evidence type="ECO:0000313" key="4">
    <source>
        <dbReference type="EMBL" id="QXL87355.1"/>
    </source>
</evidence>
<dbReference type="Pfam" id="PF00563">
    <property type="entry name" value="EAL"/>
    <property type="match status" value="1"/>
</dbReference>
<dbReference type="SUPFAM" id="SSF141868">
    <property type="entry name" value="EAL domain-like"/>
    <property type="match status" value="1"/>
</dbReference>
<keyword evidence="1" id="KW-0472">Membrane</keyword>
<dbReference type="PANTHER" id="PTHR33121">
    <property type="entry name" value="CYCLIC DI-GMP PHOSPHODIESTERASE PDEF"/>
    <property type="match status" value="1"/>
</dbReference>
<dbReference type="InterPro" id="IPR050706">
    <property type="entry name" value="Cyclic-di-GMP_PDE-like"/>
</dbReference>
<keyword evidence="1" id="KW-1133">Transmembrane helix</keyword>
<dbReference type="InterPro" id="IPR029787">
    <property type="entry name" value="Nucleotide_cyclase"/>
</dbReference>
<dbReference type="PROSITE" id="PS50883">
    <property type="entry name" value="EAL"/>
    <property type="match status" value="1"/>
</dbReference>
<dbReference type="Pfam" id="PF00990">
    <property type="entry name" value="GGDEF"/>
    <property type="match status" value="1"/>
</dbReference>
<dbReference type="SMART" id="SM00267">
    <property type="entry name" value="GGDEF"/>
    <property type="match status" value="1"/>
</dbReference>
<evidence type="ECO:0000259" key="3">
    <source>
        <dbReference type="PROSITE" id="PS50887"/>
    </source>
</evidence>
<accession>A0A975TU88</accession>
<dbReference type="Proteomes" id="UP000693972">
    <property type="component" value="Unassembled WGS sequence"/>
</dbReference>
<evidence type="ECO:0000256" key="1">
    <source>
        <dbReference type="SAM" id="Phobius"/>
    </source>
</evidence>
<dbReference type="PROSITE" id="PS50887">
    <property type="entry name" value="GGDEF"/>
    <property type="match status" value="1"/>
</dbReference>
<sequence length="499" mass="53764">MIIQRLRLALGRIEVLALFPLIALSATWFGFDDLSLITAVGLSVLLAIGSLGSRTEELGATSNHTTANGRGALIAMLDRVAGQAGRDTAFILLQIDDWATQHDRWGHDTCEELASRVEERLQSALRNGDLLTRLGDSRFGIVLAPLSSARLGLRDTIAARLAEAVADPLPMRGTALRLTASIGHSAMIRHGVDPADTTFKAAEAALAEAVLNGPNAVRAYAPGMGRARALQCSLSEEVEAAIHDGAITAWFQPQVYARTGTVSGVETLARWQHPKHGLLGPKEFFPAVEASGHMPLLGQTILHQALKALQEWDTMQVHVPMVSINFSAGELRDLKLATILSQEVDRYGLAADRVVIEILEEVATRVEDDAIVATLQAIRDAGHRLDLEGFGLGVSSLPTLQRFGITRVKIDRSFILDIDVAENKRQSVSAIIAMANAMGIETLANGVETPNEKEAMISLGCDYLQGFGVARPMGLENVVDWIRTHGGSGKTIHLDDRRA</sequence>
<dbReference type="GO" id="GO:0071111">
    <property type="term" value="F:cyclic-guanylate-specific phosphodiesterase activity"/>
    <property type="evidence" value="ECO:0007669"/>
    <property type="project" value="InterPro"/>
</dbReference>
<gene>
    <name evidence="4" type="ORF">KUL25_18310</name>
</gene>
<dbReference type="RefSeq" id="WP_257894233.1">
    <property type="nucleotide sequence ID" value="NZ_JAIMBW010000001.1"/>
</dbReference>
<dbReference type="InterPro" id="IPR001633">
    <property type="entry name" value="EAL_dom"/>
</dbReference>
<dbReference type="SUPFAM" id="SSF55073">
    <property type="entry name" value="Nucleotide cyclase"/>
    <property type="match status" value="1"/>
</dbReference>
<dbReference type="NCBIfam" id="TIGR00254">
    <property type="entry name" value="GGDEF"/>
    <property type="match status" value="1"/>
</dbReference>
<feature type="domain" description="EAL" evidence="2">
    <location>
        <begin position="231"/>
        <end position="486"/>
    </location>
</feature>
<dbReference type="InterPro" id="IPR035919">
    <property type="entry name" value="EAL_sf"/>
</dbReference>
<dbReference type="InterPro" id="IPR000160">
    <property type="entry name" value="GGDEF_dom"/>
</dbReference>
<evidence type="ECO:0000313" key="5">
    <source>
        <dbReference type="Proteomes" id="UP000693972"/>
    </source>
</evidence>
<feature type="domain" description="GGDEF" evidence="3">
    <location>
        <begin position="86"/>
        <end position="222"/>
    </location>
</feature>
<dbReference type="CDD" id="cd01948">
    <property type="entry name" value="EAL"/>
    <property type="match status" value="1"/>
</dbReference>
<keyword evidence="5" id="KW-1185">Reference proteome</keyword>